<dbReference type="GO" id="GO:0004803">
    <property type="term" value="F:transposase activity"/>
    <property type="evidence" value="ECO:0007669"/>
    <property type="project" value="InterPro"/>
</dbReference>
<evidence type="ECO:0000313" key="2">
    <source>
        <dbReference type="Proteomes" id="UP000011864"/>
    </source>
</evidence>
<accession>K7A965</accession>
<gene>
    <name evidence="1" type="ORF">C427_1035</name>
</gene>
<proteinExistence type="predicted"/>
<dbReference type="GO" id="GO:0006313">
    <property type="term" value="P:DNA transposition"/>
    <property type="evidence" value="ECO:0007669"/>
    <property type="project" value="InterPro"/>
</dbReference>
<dbReference type="GO" id="GO:0003677">
    <property type="term" value="F:DNA binding"/>
    <property type="evidence" value="ECO:0007669"/>
    <property type="project" value="InterPro"/>
</dbReference>
<dbReference type="KEGG" id="gps:C427_1035"/>
<dbReference type="Gene3D" id="3.30.70.1290">
    <property type="entry name" value="Transposase IS200-like"/>
    <property type="match status" value="1"/>
</dbReference>
<dbReference type="EMBL" id="CP003837">
    <property type="protein sequence ID" value="AGH43144.1"/>
    <property type="molecule type" value="Genomic_DNA"/>
</dbReference>
<sequence length="67" mass="7861">MANWNTLFNVAIYAWVLMTNHIRISPTPGRQSSRSQMMQVLGLRYVQYFNRSYKRTGTLWEGHSGHT</sequence>
<dbReference type="eggNOG" id="COG1943">
    <property type="taxonomic scope" value="Bacteria"/>
</dbReference>
<evidence type="ECO:0000313" key="1">
    <source>
        <dbReference type="EMBL" id="AGH43144.1"/>
    </source>
</evidence>
<reference evidence="1 2" key="1">
    <citation type="journal article" date="2013" name="Genome Announc.">
        <title>Complete Genome Sequence of Glaciecola psychrophila Strain 170T.</title>
        <authorList>
            <person name="Yin J."/>
            <person name="Chen J."/>
            <person name="Liu G."/>
            <person name="Yu Y."/>
            <person name="Song L."/>
            <person name="Wang X."/>
            <person name="Qu X."/>
        </authorList>
    </citation>
    <scope>NUCLEOTIDE SEQUENCE [LARGE SCALE GENOMIC DNA]</scope>
    <source>
        <strain evidence="1 2">170</strain>
    </source>
</reference>
<dbReference type="InterPro" id="IPR036515">
    <property type="entry name" value="Transposase_17_sf"/>
</dbReference>
<dbReference type="AlphaFoldDB" id="K7A965"/>
<dbReference type="PATRIC" id="fig|1129794.4.peg.1022"/>
<organism evidence="1 2">
    <name type="scientific">Paraglaciecola psychrophila 170</name>
    <dbReference type="NCBI Taxonomy" id="1129794"/>
    <lineage>
        <taxon>Bacteria</taxon>
        <taxon>Pseudomonadati</taxon>
        <taxon>Pseudomonadota</taxon>
        <taxon>Gammaproteobacteria</taxon>
        <taxon>Alteromonadales</taxon>
        <taxon>Alteromonadaceae</taxon>
        <taxon>Paraglaciecola</taxon>
    </lineage>
</organism>
<dbReference type="SUPFAM" id="SSF143422">
    <property type="entry name" value="Transposase IS200-like"/>
    <property type="match status" value="1"/>
</dbReference>
<name>K7A965_9ALTE</name>
<dbReference type="OrthoDB" id="9814067at2"/>
<dbReference type="RefSeq" id="WP_007640281.1">
    <property type="nucleotide sequence ID" value="NC_020514.1"/>
</dbReference>
<dbReference type="HOGENOM" id="CLU_2808540_0_0_6"/>
<protein>
    <submittedName>
        <fullName evidence="1">Uncharacterized protein</fullName>
    </submittedName>
</protein>
<dbReference type="Proteomes" id="UP000011864">
    <property type="component" value="Chromosome"/>
</dbReference>
<keyword evidence="2" id="KW-1185">Reference proteome</keyword>
<dbReference type="STRING" id="1129794.C427_1035"/>